<accession>A0A1S6UBF7</accession>
<keyword evidence="3" id="KW-1185">Reference proteome</keyword>
<proteinExistence type="predicted"/>
<dbReference type="EMBL" id="KY630187">
    <property type="protein sequence ID" value="AQW88749.1"/>
    <property type="molecule type" value="Genomic_DNA"/>
</dbReference>
<dbReference type="Proteomes" id="UP000221837">
    <property type="component" value="Genome"/>
</dbReference>
<feature type="domain" description="DUF4376" evidence="1">
    <location>
        <begin position="95"/>
        <end position="204"/>
    </location>
</feature>
<organism evidence="2 3">
    <name type="scientific">Serratia phage BF</name>
    <dbReference type="NCBI Taxonomy" id="1962671"/>
    <lineage>
        <taxon>Viruses</taxon>
        <taxon>Duplodnaviria</taxon>
        <taxon>Heunggongvirae</taxon>
        <taxon>Uroviricota</taxon>
        <taxon>Caudoviricetes</taxon>
        <taxon>Eneladusvirus</taxon>
        <taxon>Eneladusvirus BF</taxon>
    </lineage>
</organism>
<protein>
    <recommendedName>
        <fullName evidence="1">DUF4376 domain-containing protein</fullName>
    </recommendedName>
</protein>
<sequence length="212" mass="24310">MIYLSVVKNESGDWVILKTITYPINIRGNKTGNTYGDISKLDLDTRRDEGFWTQNDVYQNTGEFMIFKEKVVTFDEDAVEVTNTYIYERMPLDDIKTDLLGRVTAKRDSMYYNDFTFDGHSYNAGSTSRANIQLFISAALIDESNFPSSIELETVDGVLVPFDLVKFKQLVKELFDYTSSLYIKERTIKAAISAAEDYDTVRDAAKWDDEIL</sequence>
<evidence type="ECO:0000259" key="1">
    <source>
        <dbReference type="Pfam" id="PF14301"/>
    </source>
</evidence>
<dbReference type="InterPro" id="IPR025484">
    <property type="entry name" value="DUF4376"/>
</dbReference>
<dbReference type="Pfam" id="PF14301">
    <property type="entry name" value="DUF4376"/>
    <property type="match status" value="1"/>
</dbReference>
<dbReference type="OrthoDB" id="12416at10239"/>
<evidence type="ECO:0000313" key="2">
    <source>
        <dbReference type="EMBL" id="AQW88749.1"/>
    </source>
</evidence>
<name>A0A1S6UBF7_9CAUD</name>
<evidence type="ECO:0000313" key="3">
    <source>
        <dbReference type="Proteomes" id="UP000221837"/>
    </source>
</evidence>
<gene>
    <name evidence="2" type="ORF">BF_0224</name>
</gene>
<reference evidence="2" key="1">
    <citation type="submission" date="2017-02" db="EMBL/GenBank/DDBJ databases">
        <title>Genome sequence of Serratia marcescens phage BF.</title>
        <authorList>
            <person name="Casey E."/>
            <person name="Fitzgerald B."/>
            <person name="Mahony J."/>
            <person name="Lugli G."/>
            <person name="Ventura M."/>
            <person name="van Sinderen D."/>
        </authorList>
    </citation>
    <scope>NUCLEOTIDE SEQUENCE [LARGE SCALE GENOMIC DNA]</scope>
</reference>